<evidence type="ECO:0000256" key="1">
    <source>
        <dbReference type="ARBA" id="ARBA00038101"/>
    </source>
</evidence>
<dbReference type="Pfam" id="PF08238">
    <property type="entry name" value="Sel1"/>
    <property type="match status" value="4"/>
</dbReference>
<dbReference type="AlphaFoldDB" id="A0A1J4KSN8"/>
<name>A0A1J4KSN8_9EUKA</name>
<dbReference type="InterPro" id="IPR011990">
    <property type="entry name" value="TPR-like_helical_dom_sf"/>
</dbReference>
<dbReference type="InterPro" id="IPR006597">
    <property type="entry name" value="Sel1-like"/>
</dbReference>
<dbReference type="PANTHER" id="PTHR11102:SF160">
    <property type="entry name" value="ERAD-ASSOCIATED E3 UBIQUITIN-PROTEIN LIGASE COMPONENT HRD3"/>
    <property type="match status" value="1"/>
</dbReference>
<feature type="region of interest" description="Disordered" evidence="2">
    <location>
        <begin position="32"/>
        <end position="63"/>
    </location>
</feature>
<dbReference type="PANTHER" id="PTHR11102">
    <property type="entry name" value="SEL-1-LIKE PROTEIN"/>
    <property type="match status" value="1"/>
</dbReference>
<dbReference type="Proteomes" id="UP000179807">
    <property type="component" value="Unassembled WGS sequence"/>
</dbReference>
<protein>
    <submittedName>
        <fullName evidence="3">Uncharacterized protein</fullName>
    </submittedName>
</protein>
<dbReference type="VEuPathDB" id="TrichDB:TRFO_15328"/>
<dbReference type="GeneID" id="94833030"/>
<dbReference type="EMBL" id="MLAK01000393">
    <property type="protein sequence ID" value="OHT14305.1"/>
    <property type="molecule type" value="Genomic_DNA"/>
</dbReference>
<evidence type="ECO:0000313" key="3">
    <source>
        <dbReference type="EMBL" id="OHT14305.1"/>
    </source>
</evidence>
<gene>
    <name evidence="3" type="ORF">TRFO_15328</name>
</gene>
<accession>A0A1J4KSN8</accession>
<evidence type="ECO:0000256" key="2">
    <source>
        <dbReference type="SAM" id="MobiDB-lite"/>
    </source>
</evidence>
<comment type="similarity">
    <text evidence="1">Belongs to the sel-1 family.</text>
</comment>
<dbReference type="InterPro" id="IPR050767">
    <property type="entry name" value="Sel1_AlgK"/>
</dbReference>
<feature type="compositionally biased region" description="Basic residues" evidence="2">
    <location>
        <begin position="50"/>
        <end position="62"/>
    </location>
</feature>
<dbReference type="SUPFAM" id="SSF81901">
    <property type="entry name" value="HCP-like"/>
    <property type="match status" value="1"/>
</dbReference>
<keyword evidence="4" id="KW-1185">Reference proteome</keyword>
<evidence type="ECO:0000313" key="4">
    <source>
        <dbReference type="Proteomes" id="UP000179807"/>
    </source>
</evidence>
<dbReference type="RefSeq" id="XP_068367441.1">
    <property type="nucleotide sequence ID" value="XM_068498326.1"/>
</dbReference>
<organism evidence="3 4">
    <name type="scientific">Tritrichomonas foetus</name>
    <dbReference type="NCBI Taxonomy" id="1144522"/>
    <lineage>
        <taxon>Eukaryota</taxon>
        <taxon>Metamonada</taxon>
        <taxon>Parabasalia</taxon>
        <taxon>Tritrichomonadida</taxon>
        <taxon>Tritrichomonadidae</taxon>
        <taxon>Tritrichomonas</taxon>
    </lineage>
</organism>
<sequence>METFDAFIFADASPNIFYEYIESINQELISANDSRSASQHASENEPENKKKGKSKGKSKGKKGFLSSLLNSKKKKISQQIKGELSEENKLIVEEADNGNCDQLLYIARSLIENLNGFPSDIQTGISFLNTLVHEKHVPAIDYYGKLLYLGHFVPQDIREAKKLLHISYKLGSCDAAVQLGTMKIHCEHPDYHKAARYFLFAANENYPEGLFQYAMLLKHGNAGSGHSPYEASAFFHMAADNGHPYSCYVLGMMYRNGDTVTMSRKDALKYLNRALELGIKVAQKVIDYLVDDAGNPKPMSCTIQRPTNNSMTLSCIPTPPLIKPPSSMTGKFTCESPLQSPPIVQDGQEDYEYYEEEEQNA</sequence>
<feature type="compositionally biased region" description="Polar residues" evidence="2">
    <location>
        <begin position="32"/>
        <end position="41"/>
    </location>
</feature>
<dbReference type="SMART" id="SM00671">
    <property type="entry name" value="SEL1"/>
    <property type="match status" value="4"/>
</dbReference>
<reference evidence="3" key="1">
    <citation type="submission" date="2016-10" db="EMBL/GenBank/DDBJ databases">
        <authorList>
            <person name="Benchimol M."/>
            <person name="Almeida L.G."/>
            <person name="Vasconcelos A.T."/>
            <person name="Perreira-Neves A."/>
            <person name="Rosa I.A."/>
            <person name="Tasca T."/>
            <person name="Bogo M.R."/>
            <person name="de Souza W."/>
        </authorList>
    </citation>
    <scope>NUCLEOTIDE SEQUENCE [LARGE SCALE GENOMIC DNA]</scope>
    <source>
        <strain evidence="3">K</strain>
    </source>
</reference>
<comment type="caution">
    <text evidence="3">The sequence shown here is derived from an EMBL/GenBank/DDBJ whole genome shotgun (WGS) entry which is preliminary data.</text>
</comment>
<dbReference type="Gene3D" id="1.25.40.10">
    <property type="entry name" value="Tetratricopeptide repeat domain"/>
    <property type="match status" value="1"/>
</dbReference>
<proteinExistence type="inferred from homology"/>